<protein>
    <submittedName>
        <fullName evidence="2">Uncharacterized protein</fullName>
    </submittedName>
</protein>
<dbReference type="PANTHER" id="PTHR36848">
    <property type="entry name" value="DNA-BINDING PROTEIN (PUTATIVE SECRETED PROTEIN)-RELATED"/>
    <property type="match status" value="1"/>
</dbReference>
<dbReference type="InterPro" id="IPR053161">
    <property type="entry name" value="Ulvan_degrading_GH"/>
</dbReference>
<accession>A0A3D8QWA3</accession>
<feature type="region of interest" description="Disordered" evidence="1">
    <location>
        <begin position="530"/>
        <end position="612"/>
    </location>
</feature>
<organism evidence="2 3">
    <name type="scientific">Coleophoma cylindrospora</name>
    <dbReference type="NCBI Taxonomy" id="1849047"/>
    <lineage>
        <taxon>Eukaryota</taxon>
        <taxon>Fungi</taxon>
        <taxon>Dikarya</taxon>
        <taxon>Ascomycota</taxon>
        <taxon>Pezizomycotina</taxon>
        <taxon>Leotiomycetes</taxon>
        <taxon>Helotiales</taxon>
        <taxon>Dermateaceae</taxon>
        <taxon>Coleophoma</taxon>
    </lineage>
</organism>
<dbReference type="STRING" id="1849047.A0A3D8QWA3"/>
<sequence length="612" mass="66842">MTLGPQWPTGVPGYTPDSVETSKELVHGQAFVQSGQLFEGSLPLPVAAPSGNETGNPNVVATPNLVAVIAAKTFTTNSPASIVLFDHTTIIDLTVNVTGSNLSWTAPSDETYVLVAIYGRGTGQVQNLYDSAPNAPEVTDPSPAYIVDHFSKAGIDASVKFWNDHLLTPELRSLLNRYQHIFRGFERGYFRDDFRSTITDLYTDYRIAGLKKFANDMGLALHLQPYTAIFDASYTARVLAIPEGESFAFEADPDAFRILAAGRDVGGRTTILSDELGAYVDQSYGATWSFLIGPANLNFALGVSQVVIHGYPYKKSPTCVWPGFSPFTPLGISRRINGFADAWGPRQPQWMFAKSPSFYLANSQTLLQSGKAAVDLAILNTDEGITATWADLGLDSAGYSYQLPSPNLLMKHGATVSNGRLAASGPAYKAIIINNLTALDLDASHEVLSYAKSGLPVNCGGYSNHYPDIFRRINNPEQTSSVNFNEILSFNTTKLVEKESEAAASLQSLGGSCPQPPYFQKQFSNRSFGEGEDVNAFSSPNNYEYPPQRYWGPRPPEREWSQQPQYMQDQRTTDGPGAYDRRQTQALYALPPYDTSSQPRGFSENDLLAGLS</sequence>
<gene>
    <name evidence="2" type="ORF">BP6252_09748</name>
</gene>
<keyword evidence="3" id="KW-1185">Reference proteome</keyword>
<dbReference type="OrthoDB" id="2588159at2759"/>
<dbReference type="Proteomes" id="UP000256645">
    <property type="component" value="Unassembled WGS sequence"/>
</dbReference>
<evidence type="ECO:0000313" key="3">
    <source>
        <dbReference type="Proteomes" id="UP000256645"/>
    </source>
</evidence>
<feature type="compositionally biased region" description="Polar residues" evidence="1">
    <location>
        <begin position="561"/>
        <end position="570"/>
    </location>
</feature>
<dbReference type="EMBL" id="PDLM01000011">
    <property type="protein sequence ID" value="RDW66113.1"/>
    <property type="molecule type" value="Genomic_DNA"/>
</dbReference>
<dbReference type="AlphaFoldDB" id="A0A3D8QWA3"/>
<name>A0A3D8QWA3_9HELO</name>
<dbReference type="PANTHER" id="PTHR36848:SF2">
    <property type="entry name" value="SECRETED PROTEIN"/>
    <property type="match status" value="1"/>
</dbReference>
<proteinExistence type="predicted"/>
<evidence type="ECO:0000313" key="2">
    <source>
        <dbReference type="EMBL" id="RDW66113.1"/>
    </source>
</evidence>
<comment type="caution">
    <text evidence="2">The sequence shown here is derived from an EMBL/GenBank/DDBJ whole genome shotgun (WGS) entry which is preliminary data.</text>
</comment>
<evidence type="ECO:0000256" key="1">
    <source>
        <dbReference type="SAM" id="MobiDB-lite"/>
    </source>
</evidence>
<reference evidence="2 3" key="1">
    <citation type="journal article" date="2018" name="IMA Fungus">
        <title>IMA Genome-F 9: Draft genome sequence of Annulohypoxylon stygium, Aspergillus mulundensis, Berkeleyomyces basicola (syn. Thielaviopsis basicola), Ceratocystis smalleyi, two Cercospora beticola strains, Coleophoma cylindrospora, Fusarium fracticaudum, Phialophora cf. hyalina, and Morchella septimelata.</title>
        <authorList>
            <person name="Wingfield B.D."/>
            <person name="Bills G.F."/>
            <person name="Dong Y."/>
            <person name="Huang W."/>
            <person name="Nel W.J."/>
            <person name="Swalarsk-Parry B.S."/>
            <person name="Vaghefi N."/>
            <person name="Wilken P.M."/>
            <person name="An Z."/>
            <person name="de Beer Z.W."/>
            <person name="De Vos L."/>
            <person name="Chen L."/>
            <person name="Duong T.A."/>
            <person name="Gao Y."/>
            <person name="Hammerbacher A."/>
            <person name="Kikkert J.R."/>
            <person name="Li Y."/>
            <person name="Li H."/>
            <person name="Li K."/>
            <person name="Li Q."/>
            <person name="Liu X."/>
            <person name="Ma X."/>
            <person name="Naidoo K."/>
            <person name="Pethybridge S.J."/>
            <person name="Sun J."/>
            <person name="Steenkamp E.T."/>
            <person name="van der Nest M.A."/>
            <person name="van Wyk S."/>
            <person name="Wingfield M.J."/>
            <person name="Xiong C."/>
            <person name="Yue Q."/>
            <person name="Zhang X."/>
        </authorList>
    </citation>
    <scope>NUCLEOTIDE SEQUENCE [LARGE SCALE GENOMIC DNA]</scope>
    <source>
        <strain evidence="2 3">BP6252</strain>
    </source>
</reference>